<dbReference type="Proteomes" id="UP001231362">
    <property type="component" value="Unassembled WGS sequence"/>
</dbReference>
<keyword evidence="4" id="KW-1185">Reference proteome</keyword>
<sequence length="324" mass="36251">MKTIMDYLNNMFASLPKTKQLQALKDELLANMEDKYNELKQEGKSENEAIGIVISEFGNIDELLKELEIPFVEEEKSAYPEMTEDEVHAFLADHHRASKLIGLGVFLCILAPAMLLLMTQLAADGLLFGIAEELGTILGLIPLLVLIAIAVGLFINSDMIMKKYKKIEETGKFHLTSNVKRSLEAKHLAFQPTFMKSIILGVALCILSPISLFITIAINEDGAVYGVVLLLLIISIAVNLFIYYGRIKEGYKKLLKMEEYSDRSRKENKVVGAVAAIVFPLAVCIFLISGLMFHQWHINWIVFPITALLFGMFSGAYSILKEKN</sequence>
<keyword evidence="2" id="KW-1133">Transmembrane helix</keyword>
<feature type="transmembrane region" description="Helical" evidence="2">
    <location>
        <begin position="298"/>
        <end position="320"/>
    </location>
</feature>
<accession>A0ABT9V487</accession>
<keyword evidence="2" id="KW-0472">Membrane</keyword>
<dbReference type="NCBIfam" id="NF038403">
    <property type="entry name" value="perm_prefix_1"/>
    <property type="match status" value="1"/>
</dbReference>
<evidence type="ECO:0000313" key="3">
    <source>
        <dbReference type="EMBL" id="MDQ0155763.1"/>
    </source>
</evidence>
<protein>
    <recommendedName>
        <fullName evidence="5">DUF3278 domain-containing protein</fullName>
    </recommendedName>
</protein>
<dbReference type="RefSeq" id="WP_307150289.1">
    <property type="nucleotide sequence ID" value="NZ_JAUSTU010000008.1"/>
</dbReference>
<feature type="transmembrane region" description="Helical" evidence="2">
    <location>
        <begin position="100"/>
        <end position="122"/>
    </location>
</feature>
<reference evidence="3 4" key="1">
    <citation type="submission" date="2023-07" db="EMBL/GenBank/DDBJ databases">
        <title>Genomic Encyclopedia of Type Strains, Phase IV (KMG-IV): sequencing the most valuable type-strain genomes for metagenomic binning, comparative biology and taxonomic classification.</title>
        <authorList>
            <person name="Goeker M."/>
        </authorList>
    </citation>
    <scope>NUCLEOTIDE SEQUENCE [LARGE SCALE GENOMIC DNA]</scope>
    <source>
        <strain evidence="3 4">DSM 23948</strain>
    </source>
</reference>
<evidence type="ECO:0000313" key="4">
    <source>
        <dbReference type="Proteomes" id="UP001231362"/>
    </source>
</evidence>
<evidence type="ECO:0008006" key="5">
    <source>
        <dbReference type="Google" id="ProtNLM"/>
    </source>
</evidence>
<evidence type="ECO:0000256" key="1">
    <source>
        <dbReference type="SAM" id="Coils"/>
    </source>
</evidence>
<dbReference type="InterPro" id="IPR047928">
    <property type="entry name" value="Perm_prefix_1"/>
</dbReference>
<feature type="transmembrane region" description="Helical" evidence="2">
    <location>
        <begin position="134"/>
        <end position="155"/>
    </location>
</feature>
<keyword evidence="2" id="KW-0812">Transmembrane</keyword>
<evidence type="ECO:0000256" key="2">
    <source>
        <dbReference type="SAM" id="Phobius"/>
    </source>
</evidence>
<organism evidence="3 4">
    <name type="scientific">Anoxybacillus andreesenii</name>
    <dbReference type="NCBI Taxonomy" id="1325932"/>
    <lineage>
        <taxon>Bacteria</taxon>
        <taxon>Bacillati</taxon>
        <taxon>Bacillota</taxon>
        <taxon>Bacilli</taxon>
        <taxon>Bacillales</taxon>
        <taxon>Anoxybacillaceae</taxon>
        <taxon>Anoxybacillus</taxon>
    </lineage>
</organism>
<name>A0ABT9V487_9BACL</name>
<feature type="coiled-coil region" evidence="1">
    <location>
        <begin position="18"/>
        <end position="49"/>
    </location>
</feature>
<gene>
    <name evidence="3" type="ORF">J2S07_002068</name>
</gene>
<proteinExistence type="predicted"/>
<dbReference type="EMBL" id="JAUSTU010000008">
    <property type="protein sequence ID" value="MDQ0155763.1"/>
    <property type="molecule type" value="Genomic_DNA"/>
</dbReference>
<keyword evidence="1" id="KW-0175">Coiled coil</keyword>
<feature type="transmembrane region" description="Helical" evidence="2">
    <location>
        <begin position="198"/>
        <end position="218"/>
    </location>
</feature>
<feature type="transmembrane region" description="Helical" evidence="2">
    <location>
        <begin position="270"/>
        <end position="292"/>
    </location>
</feature>
<feature type="transmembrane region" description="Helical" evidence="2">
    <location>
        <begin position="224"/>
        <end position="244"/>
    </location>
</feature>
<comment type="caution">
    <text evidence="3">The sequence shown here is derived from an EMBL/GenBank/DDBJ whole genome shotgun (WGS) entry which is preliminary data.</text>
</comment>